<feature type="signal peptide" evidence="1">
    <location>
        <begin position="1"/>
        <end position="26"/>
    </location>
</feature>
<dbReference type="EMBL" id="QRDW01000001">
    <property type="protein sequence ID" value="RED53468.1"/>
    <property type="molecule type" value="Genomic_DNA"/>
</dbReference>
<name>A0A3D9HVF1_9PROT</name>
<accession>A0A3D9HVF1</accession>
<evidence type="ECO:0000313" key="2">
    <source>
        <dbReference type="EMBL" id="RED53468.1"/>
    </source>
</evidence>
<dbReference type="AlphaFoldDB" id="A0A3D9HVF1"/>
<keyword evidence="1" id="KW-0732">Signal</keyword>
<evidence type="ECO:0000256" key="1">
    <source>
        <dbReference type="SAM" id="SignalP"/>
    </source>
</evidence>
<proteinExistence type="predicted"/>
<dbReference type="Proteomes" id="UP000256845">
    <property type="component" value="Unassembled WGS sequence"/>
</dbReference>
<dbReference type="RefSeq" id="WP_115934606.1">
    <property type="nucleotide sequence ID" value="NZ_QRDW01000001.1"/>
</dbReference>
<reference evidence="2 3" key="1">
    <citation type="submission" date="2018-07" db="EMBL/GenBank/DDBJ databases">
        <title>Genomic Encyclopedia of Type Strains, Phase III (KMG-III): the genomes of soil and plant-associated and newly described type strains.</title>
        <authorList>
            <person name="Whitman W."/>
        </authorList>
    </citation>
    <scope>NUCLEOTIDE SEQUENCE [LARGE SCALE GENOMIC DNA]</scope>
    <source>
        <strain evidence="2 3">CECT 8488</strain>
    </source>
</reference>
<feature type="chain" id="PRO_5017553850" evidence="1">
    <location>
        <begin position="27"/>
        <end position="228"/>
    </location>
</feature>
<gene>
    <name evidence="2" type="ORF">DFP90_101257</name>
</gene>
<protein>
    <submittedName>
        <fullName evidence="2">Uncharacterized protein</fullName>
    </submittedName>
</protein>
<keyword evidence="3" id="KW-1185">Reference proteome</keyword>
<sequence length="228" mass="25225">MEQNKMAAAAAVAMICLLGAPQTGGAASHALLALVYGEDGGSIAEQLATAVVENDCVVKRMGPVLGEAGAINLDQPEQFIWLTCDQAVDLEAAGFAGLVNGPDRRPVLLVGRQTDFPEDDSASDYRNRAYILKVSHFNNDKPPRRRKDLEQIRNWTLDRKDRYRRESFMRVQAASGMETPDEAVLLFYDSPLHGERFRENNPDILEAIEAFNDAHLNDHTYYFAGAAQ</sequence>
<dbReference type="OrthoDB" id="7678581at2"/>
<organism evidence="2 3">
    <name type="scientific">Aestuariispira insulae</name>
    <dbReference type="NCBI Taxonomy" id="1461337"/>
    <lineage>
        <taxon>Bacteria</taxon>
        <taxon>Pseudomonadati</taxon>
        <taxon>Pseudomonadota</taxon>
        <taxon>Alphaproteobacteria</taxon>
        <taxon>Rhodospirillales</taxon>
        <taxon>Kiloniellaceae</taxon>
        <taxon>Aestuariispira</taxon>
    </lineage>
</organism>
<comment type="caution">
    <text evidence="2">The sequence shown here is derived from an EMBL/GenBank/DDBJ whole genome shotgun (WGS) entry which is preliminary data.</text>
</comment>
<evidence type="ECO:0000313" key="3">
    <source>
        <dbReference type="Proteomes" id="UP000256845"/>
    </source>
</evidence>